<sequence>MRLFAIFVALFCLLYSCSARSKQMEFEFVASAPEFEAATSEYRSIWASQGDRIVEALGRYSGVQIPDRRVRIIVFEGTSNSGRSGGPLRLRASYFEPVKRATLSHELLHRYLDEVPDLGVCYPEIHDIMAVILFELWSELWGA</sequence>
<dbReference type="PROSITE" id="PS51257">
    <property type="entry name" value="PROKAR_LIPOPROTEIN"/>
    <property type="match status" value="1"/>
</dbReference>
<dbReference type="Proteomes" id="UP000241074">
    <property type="component" value="Chromosome"/>
</dbReference>
<organism evidence="2 3">
    <name type="scientific">Ahniella affigens</name>
    <dbReference type="NCBI Taxonomy" id="2021234"/>
    <lineage>
        <taxon>Bacteria</taxon>
        <taxon>Pseudomonadati</taxon>
        <taxon>Pseudomonadota</taxon>
        <taxon>Gammaproteobacteria</taxon>
        <taxon>Lysobacterales</taxon>
        <taxon>Rhodanobacteraceae</taxon>
        <taxon>Ahniella</taxon>
    </lineage>
</organism>
<evidence type="ECO:0008006" key="4">
    <source>
        <dbReference type="Google" id="ProtNLM"/>
    </source>
</evidence>
<feature type="signal peptide" evidence="1">
    <location>
        <begin position="1"/>
        <end position="21"/>
    </location>
</feature>
<evidence type="ECO:0000313" key="2">
    <source>
        <dbReference type="EMBL" id="AVP96815.1"/>
    </source>
</evidence>
<accession>A0A2P1PPQ0</accession>
<gene>
    <name evidence="2" type="ORF">C7S18_06190</name>
</gene>
<evidence type="ECO:0000256" key="1">
    <source>
        <dbReference type="SAM" id="SignalP"/>
    </source>
</evidence>
<evidence type="ECO:0000313" key="3">
    <source>
        <dbReference type="Proteomes" id="UP000241074"/>
    </source>
</evidence>
<name>A0A2P1PPQ0_9GAMM</name>
<keyword evidence="3" id="KW-1185">Reference proteome</keyword>
<feature type="chain" id="PRO_5015138000" description="DUF2268 domain-containing protein" evidence="1">
    <location>
        <begin position="22"/>
        <end position="143"/>
    </location>
</feature>
<keyword evidence="1" id="KW-0732">Signal</keyword>
<reference evidence="2 3" key="2">
    <citation type="submission" date="2018-03" db="EMBL/GenBank/DDBJ databases">
        <authorList>
            <person name="Keele B.F."/>
        </authorList>
    </citation>
    <scope>NUCLEOTIDE SEQUENCE [LARGE SCALE GENOMIC DNA]</scope>
    <source>
        <strain evidence="2 3">D13</strain>
    </source>
</reference>
<dbReference type="EMBL" id="CP027860">
    <property type="protein sequence ID" value="AVP96815.1"/>
    <property type="molecule type" value="Genomic_DNA"/>
</dbReference>
<protein>
    <recommendedName>
        <fullName evidence="4">DUF2268 domain-containing protein</fullName>
    </recommendedName>
</protein>
<dbReference type="KEGG" id="xba:C7S18_06190"/>
<reference evidence="2 3" key="1">
    <citation type="submission" date="2018-03" db="EMBL/GenBank/DDBJ databases">
        <title>Ahniella affigens gen. nov., sp. nov., a gammaproteobacterium isolated from sandy soil near a stream.</title>
        <authorList>
            <person name="Ko Y."/>
            <person name="Kim J.-H."/>
        </authorList>
    </citation>
    <scope>NUCLEOTIDE SEQUENCE [LARGE SCALE GENOMIC DNA]</scope>
    <source>
        <strain evidence="2 3">D13</strain>
    </source>
</reference>
<dbReference type="AlphaFoldDB" id="A0A2P1PPQ0"/>
<proteinExistence type="predicted"/>